<feature type="region of interest" description="Disordered" evidence="1">
    <location>
        <begin position="116"/>
        <end position="135"/>
    </location>
</feature>
<dbReference type="AlphaFoldDB" id="A0A915E8S2"/>
<reference evidence="3" key="1">
    <citation type="submission" date="2022-11" db="UniProtKB">
        <authorList>
            <consortium name="WormBaseParasite"/>
        </authorList>
    </citation>
    <scope>IDENTIFICATION</scope>
</reference>
<sequence length="207" mass="23122">MTLLVQCTKHLSEELFSNLWRQHQFCEGVFGVIPNGSTNQSPTSPLSDTWPGEQQRGMPDQSSQIRFLRIHIQRSNNNSSRPLQQDQQQSTTCGSNRLTKPLLHLTEVFPETLNEHVNAPSQRPTSPPTSAPLRTNVQSSYNRHSLRAQSQNTSIQPGALRALRLSTIYVSSNMVNPFMTPPPFWQYPQFGMAPALHPSTSPTTSSG</sequence>
<dbReference type="WBParaSite" id="jg3759">
    <property type="protein sequence ID" value="jg3759"/>
    <property type="gene ID" value="jg3759"/>
</dbReference>
<feature type="region of interest" description="Disordered" evidence="1">
    <location>
        <begin position="34"/>
        <end position="61"/>
    </location>
</feature>
<evidence type="ECO:0000313" key="2">
    <source>
        <dbReference type="Proteomes" id="UP000887574"/>
    </source>
</evidence>
<dbReference type="Proteomes" id="UP000887574">
    <property type="component" value="Unplaced"/>
</dbReference>
<keyword evidence="2" id="KW-1185">Reference proteome</keyword>
<name>A0A915E8S2_9BILA</name>
<proteinExistence type="predicted"/>
<evidence type="ECO:0000313" key="3">
    <source>
        <dbReference type="WBParaSite" id="jg3759"/>
    </source>
</evidence>
<organism evidence="2 3">
    <name type="scientific">Ditylenchus dipsaci</name>
    <dbReference type="NCBI Taxonomy" id="166011"/>
    <lineage>
        <taxon>Eukaryota</taxon>
        <taxon>Metazoa</taxon>
        <taxon>Ecdysozoa</taxon>
        <taxon>Nematoda</taxon>
        <taxon>Chromadorea</taxon>
        <taxon>Rhabditida</taxon>
        <taxon>Tylenchina</taxon>
        <taxon>Tylenchomorpha</taxon>
        <taxon>Sphaerularioidea</taxon>
        <taxon>Anguinidae</taxon>
        <taxon>Anguininae</taxon>
        <taxon>Ditylenchus</taxon>
    </lineage>
</organism>
<feature type="region of interest" description="Disordered" evidence="1">
    <location>
        <begin position="75"/>
        <end position="97"/>
    </location>
</feature>
<feature type="compositionally biased region" description="Polar residues" evidence="1">
    <location>
        <begin position="35"/>
        <end position="47"/>
    </location>
</feature>
<accession>A0A915E8S2</accession>
<evidence type="ECO:0000256" key="1">
    <source>
        <dbReference type="SAM" id="MobiDB-lite"/>
    </source>
</evidence>
<protein>
    <submittedName>
        <fullName evidence="3">Uncharacterized protein</fullName>
    </submittedName>
</protein>